<comment type="subunit">
    <text evidence="8">Part of the FGAM synthase complex composed of 1 PurL, 1 PurQ and 2 PurS subunits.</text>
</comment>
<dbReference type="GO" id="GO:0006189">
    <property type="term" value="P:'de novo' IMP biosynthetic process"/>
    <property type="evidence" value="ECO:0007669"/>
    <property type="project" value="UniProtKB-UniRule"/>
</dbReference>
<proteinExistence type="inferred from homology"/>
<sequence length="226" mass="24384">MKAAVVRFPGSNCDFDMYYALTDFNIEADIVSEKTQDLSEYDAIFLPGGFSYGDYLRSGAVARFAPVMAAVIAAAEQGKIVVGICNGFQILTEAGLLPGQLMANKVPGFICDTVPLLIENDASVFTQVYAKQQQPIMIPIAHGEGRYYADEQTIAELYANHQVIFKYQTDVNGSVDQIAGITNRTGNVLGMMPHPERAVDALLGATDGRGFFKSIIASLALEVVGK</sequence>
<dbReference type="GO" id="GO:0005524">
    <property type="term" value="F:ATP binding"/>
    <property type="evidence" value="ECO:0007669"/>
    <property type="project" value="UniProtKB-KW"/>
</dbReference>
<gene>
    <name evidence="8 9" type="primary">purQ</name>
    <name evidence="9" type="ORF">H9L19_05620</name>
</gene>
<dbReference type="Gene3D" id="3.40.50.880">
    <property type="match status" value="1"/>
</dbReference>
<dbReference type="PIRSF" id="PIRSF001586">
    <property type="entry name" value="FGAM_synth_I"/>
    <property type="match status" value="1"/>
</dbReference>
<evidence type="ECO:0000313" key="9">
    <source>
        <dbReference type="EMBL" id="QNN74877.1"/>
    </source>
</evidence>
<dbReference type="Pfam" id="PF13507">
    <property type="entry name" value="GATase_5"/>
    <property type="match status" value="1"/>
</dbReference>
<dbReference type="InterPro" id="IPR010075">
    <property type="entry name" value="PRibForGlyAmidine_synth_PurQ"/>
</dbReference>
<dbReference type="EC" id="6.3.5.3" evidence="8"/>
<feature type="active site" description="Nucleophile" evidence="8">
    <location>
        <position position="85"/>
    </location>
</feature>
<dbReference type="GO" id="GO:0004359">
    <property type="term" value="F:glutaminase activity"/>
    <property type="evidence" value="ECO:0007669"/>
    <property type="project" value="UniProtKB-EC"/>
</dbReference>
<keyword evidence="2 8" id="KW-0436">Ligase</keyword>
<dbReference type="InterPro" id="IPR029062">
    <property type="entry name" value="Class_I_gatase-like"/>
</dbReference>
<keyword evidence="5 8" id="KW-0378">Hydrolase</keyword>
<evidence type="ECO:0000256" key="8">
    <source>
        <dbReference type="HAMAP-Rule" id="MF_00421"/>
    </source>
</evidence>
<dbReference type="Proteomes" id="UP000515800">
    <property type="component" value="Chromosome"/>
</dbReference>
<evidence type="ECO:0000256" key="4">
    <source>
        <dbReference type="ARBA" id="ARBA00022755"/>
    </source>
</evidence>
<dbReference type="GO" id="GO:0004642">
    <property type="term" value="F:phosphoribosylformylglycinamidine synthase activity"/>
    <property type="evidence" value="ECO:0007669"/>
    <property type="project" value="UniProtKB-UniRule"/>
</dbReference>
<comment type="subcellular location">
    <subcellularLocation>
        <location evidence="8">Cytoplasm</location>
    </subcellularLocation>
</comment>
<organism evidence="9 10">
    <name type="scientific">Weissella diestrammenae</name>
    <dbReference type="NCBI Taxonomy" id="1162633"/>
    <lineage>
        <taxon>Bacteria</taxon>
        <taxon>Bacillati</taxon>
        <taxon>Bacillota</taxon>
        <taxon>Bacilli</taxon>
        <taxon>Lactobacillales</taxon>
        <taxon>Lactobacillaceae</taxon>
        <taxon>Weissella</taxon>
    </lineage>
</organism>
<dbReference type="SUPFAM" id="SSF52317">
    <property type="entry name" value="Class I glutamine amidotransferase-like"/>
    <property type="match status" value="1"/>
</dbReference>
<evidence type="ECO:0000256" key="2">
    <source>
        <dbReference type="ARBA" id="ARBA00022598"/>
    </source>
</evidence>
<keyword evidence="10" id="KW-1185">Reference proteome</keyword>
<evidence type="ECO:0000256" key="7">
    <source>
        <dbReference type="ARBA" id="ARBA00022962"/>
    </source>
</evidence>
<feature type="active site" evidence="8">
    <location>
        <position position="196"/>
    </location>
</feature>
<accession>A0A7G9T452</accession>
<dbReference type="CDD" id="cd01740">
    <property type="entry name" value="GATase1_FGAR_AT"/>
    <property type="match status" value="1"/>
</dbReference>
<feature type="active site" evidence="8">
    <location>
        <position position="194"/>
    </location>
</feature>
<dbReference type="UniPathway" id="UPA00074">
    <property type="reaction ID" value="UER00128"/>
</dbReference>
<evidence type="ECO:0000256" key="3">
    <source>
        <dbReference type="ARBA" id="ARBA00022741"/>
    </source>
</evidence>
<dbReference type="HAMAP" id="MF_00421">
    <property type="entry name" value="PurQ"/>
    <property type="match status" value="1"/>
</dbReference>
<dbReference type="EC" id="3.5.1.2" evidence="8"/>
<evidence type="ECO:0000256" key="5">
    <source>
        <dbReference type="ARBA" id="ARBA00022801"/>
    </source>
</evidence>
<dbReference type="RefSeq" id="WP_187528712.1">
    <property type="nucleotide sequence ID" value="NZ_CP060724.1"/>
</dbReference>
<evidence type="ECO:0000256" key="1">
    <source>
        <dbReference type="ARBA" id="ARBA00022490"/>
    </source>
</evidence>
<dbReference type="SMART" id="SM01211">
    <property type="entry name" value="GATase_5"/>
    <property type="match status" value="1"/>
</dbReference>
<dbReference type="NCBIfam" id="TIGR01737">
    <property type="entry name" value="FGAM_synth_I"/>
    <property type="match status" value="1"/>
</dbReference>
<comment type="catalytic activity">
    <reaction evidence="8">
        <text>N(2)-formyl-N(1)-(5-phospho-beta-D-ribosyl)glycinamide + L-glutamine + ATP + H2O = 2-formamido-N(1)-(5-O-phospho-beta-D-ribosyl)acetamidine + L-glutamate + ADP + phosphate + H(+)</text>
        <dbReference type="Rhea" id="RHEA:17129"/>
        <dbReference type="ChEBI" id="CHEBI:15377"/>
        <dbReference type="ChEBI" id="CHEBI:15378"/>
        <dbReference type="ChEBI" id="CHEBI:29985"/>
        <dbReference type="ChEBI" id="CHEBI:30616"/>
        <dbReference type="ChEBI" id="CHEBI:43474"/>
        <dbReference type="ChEBI" id="CHEBI:58359"/>
        <dbReference type="ChEBI" id="CHEBI:147286"/>
        <dbReference type="ChEBI" id="CHEBI:147287"/>
        <dbReference type="ChEBI" id="CHEBI:456216"/>
        <dbReference type="EC" id="6.3.5.3"/>
    </reaction>
</comment>
<keyword evidence="4 8" id="KW-0658">Purine biosynthesis</keyword>
<protein>
    <recommendedName>
        <fullName evidence="8">Phosphoribosylformylglycinamidine synthase subunit PurQ</fullName>
        <shortName evidence="8">FGAM synthase</shortName>
        <ecNumber evidence="8">6.3.5.3</ecNumber>
    </recommendedName>
    <alternativeName>
        <fullName evidence="8">Formylglycinamide ribonucleotide amidotransferase subunit I</fullName>
        <shortName evidence="8">FGAR amidotransferase I</shortName>
        <shortName evidence="8">FGAR-AT I</shortName>
    </alternativeName>
    <alternativeName>
        <fullName evidence="8">Glutaminase PurQ</fullName>
        <ecNumber evidence="8">3.5.1.2</ecNumber>
    </alternativeName>
    <alternativeName>
        <fullName evidence="8">Phosphoribosylformylglycinamidine synthase subunit I</fullName>
    </alternativeName>
</protein>
<dbReference type="PROSITE" id="PS51273">
    <property type="entry name" value="GATASE_TYPE_1"/>
    <property type="match status" value="1"/>
</dbReference>
<reference evidence="9 10" key="1">
    <citation type="submission" date="2020-08" db="EMBL/GenBank/DDBJ databases">
        <title>Genome sequence of Weissella diestrammenae KACC 16890T.</title>
        <authorList>
            <person name="Hyun D.-W."/>
            <person name="Bae J.-W."/>
        </authorList>
    </citation>
    <scope>NUCLEOTIDE SEQUENCE [LARGE SCALE GENOMIC DNA]</scope>
    <source>
        <strain evidence="9 10">KACC 16890</strain>
    </source>
</reference>
<evidence type="ECO:0000313" key="10">
    <source>
        <dbReference type="Proteomes" id="UP000515800"/>
    </source>
</evidence>
<evidence type="ECO:0000256" key="6">
    <source>
        <dbReference type="ARBA" id="ARBA00022840"/>
    </source>
</evidence>
<dbReference type="GO" id="GO:0005737">
    <property type="term" value="C:cytoplasm"/>
    <property type="evidence" value="ECO:0007669"/>
    <property type="project" value="UniProtKB-SubCell"/>
</dbReference>
<dbReference type="KEGG" id="wdi:H9L19_05620"/>
<keyword evidence="6 8" id="KW-0067">ATP-binding</keyword>
<dbReference type="PANTHER" id="PTHR47552">
    <property type="entry name" value="PHOSPHORIBOSYLFORMYLGLYCINAMIDINE SYNTHASE SUBUNIT PURQ"/>
    <property type="match status" value="1"/>
</dbReference>
<keyword evidence="3 8" id="KW-0547">Nucleotide-binding</keyword>
<dbReference type="EMBL" id="CP060724">
    <property type="protein sequence ID" value="QNN74877.1"/>
    <property type="molecule type" value="Genomic_DNA"/>
</dbReference>
<comment type="catalytic activity">
    <reaction evidence="8">
        <text>L-glutamine + H2O = L-glutamate + NH4(+)</text>
        <dbReference type="Rhea" id="RHEA:15889"/>
        <dbReference type="ChEBI" id="CHEBI:15377"/>
        <dbReference type="ChEBI" id="CHEBI:28938"/>
        <dbReference type="ChEBI" id="CHEBI:29985"/>
        <dbReference type="ChEBI" id="CHEBI:58359"/>
        <dbReference type="EC" id="3.5.1.2"/>
    </reaction>
</comment>
<dbReference type="PANTHER" id="PTHR47552:SF1">
    <property type="entry name" value="PHOSPHORIBOSYLFORMYLGLYCINAMIDINE SYNTHASE SUBUNIT PURQ"/>
    <property type="match status" value="1"/>
</dbReference>
<dbReference type="AlphaFoldDB" id="A0A7G9T452"/>
<comment type="pathway">
    <text evidence="8">Purine metabolism; IMP biosynthesis via de novo pathway; 5-amino-1-(5-phospho-D-ribosyl)imidazole from N(2)-formyl-N(1)-(5-phospho-D-ribosyl)glycinamide: step 1/2.</text>
</comment>
<dbReference type="NCBIfam" id="NF002957">
    <property type="entry name" value="PRK03619.1"/>
    <property type="match status" value="1"/>
</dbReference>
<name>A0A7G9T452_9LACO</name>
<comment type="function">
    <text evidence="8">Part of the phosphoribosylformylglycinamidine synthase complex involved in the purines biosynthetic pathway. Catalyzes the ATP-dependent conversion of formylglycinamide ribonucleotide (FGAR) and glutamine to yield formylglycinamidine ribonucleotide (FGAM) and glutamate. The FGAM synthase complex is composed of three subunits. PurQ produces an ammonia molecule by converting glutamine to glutamate. PurL transfers the ammonia molecule to FGAR to form FGAM in an ATP-dependent manner. PurS interacts with PurQ and PurL and is thought to assist in the transfer of the ammonia molecule from PurQ to PurL.</text>
</comment>
<keyword evidence="1 8" id="KW-0963">Cytoplasm</keyword>
<keyword evidence="7 8" id="KW-0315">Glutamine amidotransferase</keyword>